<dbReference type="EMBL" id="QCYY01002272">
    <property type="protein sequence ID" value="ROT71636.1"/>
    <property type="molecule type" value="Genomic_DNA"/>
</dbReference>
<gene>
    <name evidence="3" type="ORF">C7M84_010049</name>
</gene>
<feature type="signal peptide" evidence="1">
    <location>
        <begin position="1"/>
        <end position="18"/>
    </location>
</feature>
<reference evidence="3 4" key="1">
    <citation type="submission" date="2018-04" db="EMBL/GenBank/DDBJ databases">
        <authorList>
            <person name="Zhang X."/>
            <person name="Yuan J."/>
            <person name="Li F."/>
            <person name="Xiang J."/>
        </authorList>
    </citation>
    <scope>NUCLEOTIDE SEQUENCE [LARGE SCALE GENOMIC DNA]</scope>
    <source>
        <tissue evidence="3">Muscle</tissue>
    </source>
</reference>
<dbReference type="Proteomes" id="UP000283509">
    <property type="component" value="Unassembled WGS sequence"/>
</dbReference>
<dbReference type="SUPFAM" id="SSF57625">
    <property type="entry name" value="Invertebrate chitin-binding proteins"/>
    <property type="match status" value="2"/>
</dbReference>
<dbReference type="Gene3D" id="2.170.140.10">
    <property type="entry name" value="Chitin binding domain"/>
    <property type="match status" value="1"/>
</dbReference>
<dbReference type="AlphaFoldDB" id="A0A3R7QLY1"/>
<evidence type="ECO:0000313" key="4">
    <source>
        <dbReference type="Proteomes" id="UP000283509"/>
    </source>
</evidence>
<feature type="chain" id="PRO_5018733390" evidence="1">
    <location>
        <begin position="19"/>
        <end position="145"/>
    </location>
</feature>
<dbReference type="Pfam" id="PF01607">
    <property type="entry name" value="CBM_14"/>
    <property type="match status" value="1"/>
</dbReference>
<keyword evidence="4" id="KW-1185">Reference proteome</keyword>
<dbReference type="OrthoDB" id="6337553at2759"/>
<protein>
    <submittedName>
        <fullName evidence="3">Chitinase</fullName>
    </submittedName>
</protein>
<evidence type="ECO:0000256" key="1">
    <source>
        <dbReference type="SAM" id="SignalP"/>
    </source>
</evidence>
<evidence type="ECO:0000259" key="2">
    <source>
        <dbReference type="PROSITE" id="PS50940"/>
    </source>
</evidence>
<organism evidence="3 4">
    <name type="scientific">Penaeus vannamei</name>
    <name type="common">Whiteleg shrimp</name>
    <name type="synonym">Litopenaeus vannamei</name>
    <dbReference type="NCBI Taxonomy" id="6689"/>
    <lineage>
        <taxon>Eukaryota</taxon>
        <taxon>Metazoa</taxon>
        <taxon>Ecdysozoa</taxon>
        <taxon>Arthropoda</taxon>
        <taxon>Crustacea</taxon>
        <taxon>Multicrustacea</taxon>
        <taxon>Malacostraca</taxon>
        <taxon>Eumalacostraca</taxon>
        <taxon>Eucarida</taxon>
        <taxon>Decapoda</taxon>
        <taxon>Dendrobranchiata</taxon>
        <taxon>Penaeoidea</taxon>
        <taxon>Penaeidae</taxon>
        <taxon>Penaeus</taxon>
    </lineage>
</organism>
<dbReference type="InterPro" id="IPR036508">
    <property type="entry name" value="Chitin-bd_dom_sf"/>
</dbReference>
<dbReference type="SMART" id="SM00494">
    <property type="entry name" value="ChtBD2"/>
    <property type="match status" value="1"/>
</dbReference>
<evidence type="ECO:0000313" key="3">
    <source>
        <dbReference type="EMBL" id="ROT71636.1"/>
    </source>
</evidence>
<name>A0A3R7QLY1_PENVA</name>
<dbReference type="PROSITE" id="PS50940">
    <property type="entry name" value="CHIT_BIND_II"/>
    <property type="match status" value="1"/>
</dbReference>
<comment type="caution">
    <text evidence="3">The sequence shown here is derived from an EMBL/GenBank/DDBJ whole genome shotgun (WGS) entry which is preliminary data.</text>
</comment>
<keyword evidence="1" id="KW-0732">Signal</keyword>
<dbReference type="GO" id="GO:0008061">
    <property type="term" value="F:chitin binding"/>
    <property type="evidence" value="ECO:0007669"/>
    <property type="project" value="InterPro"/>
</dbReference>
<dbReference type="GO" id="GO:0005576">
    <property type="term" value="C:extracellular region"/>
    <property type="evidence" value="ECO:0007669"/>
    <property type="project" value="InterPro"/>
</dbReference>
<accession>A0A3R7QLY1</accession>
<dbReference type="SMR" id="A0A3R7QLY1"/>
<reference evidence="3 4" key="2">
    <citation type="submission" date="2019-01" db="EMBL/GenBank/DDBJ databases">
        <title>The decoding of complex shrimp genome reveals the adaptation for benthos swimmer, frequently molting mechanism and breeding impact on genome.</title>
        <authorList>
            <person name="Sun Y."/>
            <person name="Gao Y."/>
            <person name="Yu Y."/>
        </authorList>
    </citation>
    <scope>NUCLEOTIDE SEQUENCE [LARGE SCALE GENOMIC DNA]</scope>
    <source>
        <tissue evidence="3">Muscle</tissue>
    </source>
</reference>
<proteinExistence type="predicted"/>
<dbReference type="InterPro" id="IPR002557">
    <property type="entry name" value="Chitin-bd_dom"/>
</dbReference>
<sequence length="145" mass="15679">MALRVAVGVLLLAIAGGAEECSLPSCLLVDGHPIRCQDPTSVQFIPHPTNCHQYIQCTLTGPVLRDCPPGTAWDEDLRTCAHEATVASCNKVPEICDCDCCFRADPDDVTGFIYCFTSVGDDKATPYKLNCPEGRNWDDSVKACV</sequence>
<feature type="domain" description="Chitin-binding type-2" evidence="2">
    <location>
        <begin position="33"/>
        <end position="91"/>
    </location>
</feature>